<proteinExistence type="predicted"/>
<evidence type="ECO:0000313" key="4">
    <source>
        <dbReference type="Proteomes" id="UP001146793"/>
    </source>
</evidence>
<feature type="transmembrane region" description="Helical" evidence="2">
    <location>
        <begin position="47"/>
        <end position="64"/>
    </location>
</feature>
<dbReference type="Pfam" id="PF08636">
    <property type="entry name" value="Pkr1"/>
    <property type="match status" value="1"/>
</dbReference>
<evidence type="ECO:0000256" key="2">
    <source>
        <dbReference type="SAM" id="Phobius"/>
    </source>
</evidence>
<organism evidence="3 4">
    <name type="scientific">Anaeramoeba flamelloides</name>
    <dbReference type="NCBI Taxonomy" id="1746091"/>
    <lineage>
        <taxon>Eukaryota</taxon>
        <taxon>Metamonada</taxon>
        <taxon>Anaeramoebidae</taxon>
        <taxon>Anaeramoeba</taxon>
    </lineage>
</organism>
<evidence type="ECO:0000313" key="3">
    <source>
        <dbReference type="EMBL" id="KAJ3424966.1"/>
    </source>
</evidence>
<keyword evidence="2" id="KW-1133">Transmembrane helix</keyword>
<dbReference type="PANTHER" id="PTHR28251">
    <property type="entry name" value="V-TYPE ATPASE ASSEMBLY FACTOR PKR1"/>
    <property type="match status" value="1"/>
</dbReference>
<dbReference type="GO" id="GO:0070072">
    <property type="term" value="P:vacuolar proton-transporting V-type ATPase complex assembly"/>
    <property type="evidence" value="ECO:0007669"/>
    <property type="project" value="InterPro"/>
</dbReference>
<feature type="region of interest" description="Disordered" evidence="1">
    <location>
        <begin position="108"/>
        <end position="134"/>
    </location>
</feature>
<protein>
    <submittedName>
        <fullName evidence="3">V-type atpase assembly factor pkr1</fullName>
    </submittedName>
</protein>
<evidence type="ECO:0000256" key="1">
    <source>
        <dbReference type="SAM" id="MobiDB-lite"/>
    </source>
</evidence>
<dbReference type="Proteomes" id="UP001146793">
    <property type="component" value="Unassembled WGS sequence"/>
</dbReference>
<reference evidence="3" key="1">
    <citation type="submission" date="2022-08" db="EMBL/GenBank/DDBJ databases">
        <title>Novel sulphate-reducing endosymbionts in the free-living metamonad Anaeramoeba.</title>
        <authorList>
            <person name="Jerlstrom-Hultqvist J."/>
            <person name="Cepicka I."/>
            <person name="Gallot-Lavallee L."/>
            <person name="Salas-Leiva D."/>
            <person name="Curtis B.A."/>
            <person name="Zahonova K."/>
            <person name="Pipaliya S."/>
            <person name="Dacks J."/>
            <person name="Roger A.J."/>
        </authorList>
    </citation>
    <scope>NUCLEOTIDE SEQUENCE</scope>
    <source>
        <strain evidence="3">Busselton2</strain>
    </source>
</reference>
<dbReference type="PANTHER" id="PTHR28251:SF1">
    <property type="entry name" value="V-TYPE ATPASE ASSEMBLY FACTOR PKR1"/>
    <property type="match status" value="1"/>
</dbReference>
<feature type="transmembrane region" description="Helical" evidence="2">
    <location>
        <begin position="70"/>
        <end position="91"/>
    </location>
</feature>
<dbReference type="GO" id="GO:0005789">
    <property type="term" value="C:endoplasmic reticulum membrane"/>
    <property type="evidence" value="ECO:0007669"/>
    <property type="project" value="TreeGrafter"/>
</dbReference>
<name>A0AAV7Y561_9EUKA</name>
<keyword evidence="2" id="KW-0472">Membrane</keyword>
<comment type="caution">
    <text evidence="3">The sequence shown here is derived from an EMBL/GenBank/DDBJ whole genome shotgun (WGS) entry which is preliminary data.</text>
</comment>
<dbReference type="InterPro" id="IPR013945">
    <property type="entry name" value="Pkr1"/>
</dbReference>
<gene>
    <name evidence="3" type="ORF">M0812_27395</name>
</gene>
<dbReference type="AlphaFoldDB" id="A0AAV7Y561"/>
<sequence length="134" mass="16021">MTEQTKEKPKEIIIEKEEALLNPNEHFLARWFRINFLEPGMSKFMRIAFNVIFLSLFIFLIYFLCHEWNIHVFILFLLALGLFIGIQYFLYEFGEIVMKTPDEEKGIVKPRTSIEKKDTKKKANENEGEKKKEK</sequence>
<dbReference type="EMBL" id="JANTQA010000070">
    <property type="protein sequence ID" value="KAJ3424966.1"/>
    <property type="molecule type" value="Genomic_DNA"/>
</dbReference>
<keyword evidence="2" id="KW-0812">Transmembrane</keyword>
<accession>A0AAV7Y561</accession>